<feature type="region of interest" description="Disordered" evidence="1">
    <location>
        <begin position="105"/>
        <end position="132"/>
    </location>
</feature>
<feature type="compositionally biased region" description="Polar residues" evidence="1">
    <location>
        <begin position="52"/>
        <end position="64"/>
    </location>
</feature>
<feature type="region of interest" description="Disordered" evidence="1">
    <location>
        <begin position="328"/>
        <end position="347"/>
    </location>
</feature>
<sequence>MSGRGLWRAFRGEQNLDSFPEYRIPLPPPAPPPRLSRLFRRSLRNSPPSMEPTFSSIRYENMSQGPPPHRDNVVSPSPSVFRGWERGTLSRGLVHITAGAETHLVVGQDGSPGLPGPQISTSRDIPRNPPGTTCITESVVDECHERKRSTEIIQIGLAVTPNTAFMPTFENRAPGPLECFAYGNSEMADPVQDEVAMGGTNPQDFSPTTYVPVVRPPSSFYSSMYETDRPSTSDDESALAAPPAEAQDQFRAQDPPVRRTDRYLKSESVTPEAQTHPSTQPTRSASIRYVPPIIPAPRRFVTLWQIEPRAEETISVPANGARELIVPRAPPIMPENGPASTNTIKSRRRSMIQSISGWWDTMSPWESSEDKLGNAGGSHQIGRLRHVHRETGWDRSAQRHLPRP</sequence>
<evidence type="ECO:0000256" key="1">
    <source>
        <dbReference type="SAM" id="MobiDB-lite"/>
    </source>
</evidence>
<dbReference type="EMBL" id="JAUIQD010000001">
    <property type="protein sequence ID" value="KAK3362467.1"/>
    <property type="molecule type" value="Genomic_DNA"/>
</dbReference>
<reference evidence="2" key="1">
    <citation type="journal article" date="2023" name="Mol. Phylogenet. Evol.">
        <title>Genome-scale phylogeny and comparative genomics of the fungal order Sordariales.</title>
        <authorList>
            <person name="Hensen N."/>
            <person name="Bonometti L."/>
            <person name="Westerberg I."/>
            <person name="Brannstrom I.O."/>
            <person name="Guillou S."/>
            <person name="Cros-Aarteil S."/>
            <person name="Calhoun S."/>
            <person name="Haridas S."/>
            <person name="Kuo A."/>
            <person name="Mondo S."/>
            <person name="Pangilinan J."/>
            <person name="Riley R."/>
            <person name="LaButti K."/>
            <person name="Andreopoulos B."/>
            <person name="Lipzen A."/>
            <person name="Chen C."/>
            <person name="Yan M."/>
            <person name="Daum C."/>
            <person name="Ng V."/>
            <person name="Clum A."/>
            <person name="Steindorff A."/>
            <person name="Ohm R.A."/>
            <person name="Martin F."/>
            <person name="Silar P."/>
            <person name="Natvig D.O."/>
            <person name="Lalanne C."/>
            <person name="Gautier V."/>
            <person name="Ament-Velasquez S.L."/>
            <person name="Kruys A."/>
            <person name="Hutchinson M.I."/>
            <person name="Powell A.J."/>
            <person name="Barry K."/>
            <person name="Miller A.N."/>
            <person name="Grigoriev I.V."/>
            <person name="Debuchy R."/>
            <person name="Gladieux P."/>
            <person name="Hiltunen Thoren M."/>
            <person name="Johannesson H."/>
        </authorList>
    </citation>
    <scope>NUCLEOTIDE SEQUENCE</scope>
    <source>
        <strain evidence="2">CBS 955.72</strain>
    </source>
</reference>
<keyword evidence="3" id="KW-1185">Reference proteome</keyword>
<feature type="compositionally biased region" description="Polar residues" evidence="1">
    <location>
        <begin position="267"/>
        <end position="285"/>
    </location>
</feature>
<proteinExistence type="predicted"/>
<gene>
    <name evidence="2" type="ORF">B0T25DRAFT_524397</name>
</gene>
<name>A0AAJ0HT90_9PEZI</name>
<organism evidence="2 3">
    <name type="scientific">Lasiosphaeria hispida</name>
    <dbReference type="NCBI Taxonomy" id="260671"/>
    <lineage>
        <taxon>Eukaryota</taxon>
        <taxon>Fungi</taxon>
        <taxon>Dikarya</taxon>
        <taxon>Ascomycota</taxon>
        <taxon>Pezizomycotina</taxon>
        <taxon>Sordariomycetes</taxon>
        <taxon>Sordariomycetidae</taxon>
        <taxon>Sordariales</taxon>
        <taxon>Lasiosphaeriaceae</taxon>
        <taxon>Lasiosphaeria</taxon>
    </lineage>
</organism>
<feature type="compositionally biased region" description="Basic and acidic residues" evidence="1">
    <location>
        <begin position="256"/>
        <end position="265"/>
    </location>
</feature>
<accession>A0AAJ0HT90</accession>
<reference evidence="2" key="2">
    <citation type="submission" date="2023-06" db="EMBL/GenBank/DDBJ databases">
        <authorList>
            <consortium name="Lawrence Berkeley National Laboratory"/>
            <person name="Haridas S."/>
            <person name="Hensen N."/>
            <person name="Bonometti L."/>
            <person name="Westerberg I."/>
            <person name="Brannstrom I.O."/>
            <person name="Guillou S."/>
            <person name="Cros-Aarteil S."/>
            <person name="Calhoun S."/>
            <person name="Kuo A."/>
            <person name="Mondo S."/>
            <person name="Pangilinan J."/>
            <person name="Riley R."/>
            <person name="Labutti K."/>
            <person name="Andreopoulos B."/>
            <person name="Lipzen A."/>
            <person name="Chen C."/>
            <person name="Yanf M."/>
            <person name="Daum C."/>
            <person name="Ng V."/>
            <person name="Clum A."/>
            <person name="Steindorff A."/>
            <person name="Ohm R."/>
            <person name="Martin F."/>
            <person name="Silar P."/>
            <person name="Natvig D."/>
            <person name="Lalanne C."/>
            <person name="Gautier V."/>
            <person name="Ament-Velasquez S.L."/>
            <person name="Kruys A."/>
            <person name="Hutchinson M.I."/>
            <person name="Powell A.J."/>
            <person name="Barry K."/>
            <person name="Miller A.N."/>
            <person name="Grigoriev I.V."/>
            <person name="Debuchy R."/>
            <person name="Gladieux P."/>
            <person name="Thoren M.H."/>
            <person name="Johannesson H."/>
        </authorList>
    </citation>
    <scope>NUCLEOTIDE SEQUENCE</scope>
    <source>
        <strain evidence="2">CBS 955.72</strain>
    </source>
</reference>
<evidence type="ECO:0000313" key="3">
    <source>
        <dbReference type="Proteomes" id="UP001275084"/>
    </source>
</evidence>
<dbReference type="AlphaFoldDB" id="A0AAJ0HT90"/>
<comment type="caution">
    <text evidence="2">The sequence shown here is derived from an EMBL/GenBank/DDBJ whole genome shotgun (WGS) entry which is preliminary data.</text>
</comment>
<evidence type="ECO:0000313" key="2">
    <source>
        <dbReference type="EMBL" id="KAK3362467.1"/>
    </source>
</evidence>
<dbReference type="Proteomes" id="UP001275084">
    <property type="component" value="Unassembled WGS sequence"/>
</dbReference>
<feature type="region of interest" description="Disordered" evidence="1">
    <location>
        <begin position="43"/>
        <end position="74"/>
    </location>
</feature>
<feature type="region of interest" description="Disordered" evidence="1">
    <location>
        <begin position="221"/>
        <end position="286"/>
    </location>
</feature>
<protein>
    <submittedName>
        <fullName evidence="2">Uncharacterized protein</fullName>
    </submittedName>
</protein>
<feature type="region of interest" description="Disordered" evidence="1">
    <location>
        <begin position="369"/>
        <end position="404"/>
    </location>
</feature>